<dbReference type="RefSeq" id="WP_382203522.1">
    <property type="nucleotide sequence ID" value="NZ_JBHTBZ010000068.1"/>
</dbReference>
<evidence type="ECO:0000313" key="2">
    <source>
        <dbReference type="Proteomes" id="UP001596457"/>
    </source>
</evidence>
<organism evidence="1 2">
    <name type="scientific">Hydrogenophaga defluvii</name>
    <dbReference type="NCBI Taxonomy" id="249410"/>
    <lineage>
        <taxon>Bacteria</taxon>
        <taxon>Pseudomonadati</taxon>
        <taxon>Pseudomonadota</taxon>
        <taxon>Betaproteobacteria</taxon>
        <taxon>Burkholderiales</taxon>
        <taxon>Comamonadaceae</taxon>
        <taxon>Hydrogenophaga</taxon>
    </lineage>
</organism>
<sequence>MKTKKVDSTYAAAITHAEELAKSAKTVDELQRAMTVLLTLQHELTLKEVAKVIGRSPSWVQYVRKAFIEQGLTSTRHDHGGRRNQIMPQSEEDPFMQEACRRYRNLQKQPWWREGSGIEREDIQLHRVVRKMLEERAGRPIPYSTAFAFMSRVGKRRFGIYHVDFWDRYARNNF</sequence>
<keyword evidence="2" id="KW-1185">Reference proteome</keyword>
<proteinExistence type="predicted"/>
<comment type="caution">
    <text evidence="1">The sequence shown here is derived from an EMBL/GenBank/DDBJ whole genome shotgun (WGS) entry which is preliminary data.</text>
</comment>
<evidence type="ECO:0000313" key="1">
    <source>
        <dbReference type="EMBL" id="MFC7462603.1"/>
    </source>
</evidence>
<reference evidence="2" key="1">
    <citation type="journal article" date="2019" name="Int. J. Syst. Evol. Microbiol.">
        <title>The Global Catalogue of Microorganisms (GCM) 10K type strain sequencing project: providing services to taxonomists for standard genome sequencing and annotation.</title>
        <authorList>
            <consortium name="The Broad Institute Genomics Platform"/>
            <consortium name="The Broad Institute Genome Sequencing Center for Infectious Disease"/>
            <person name="Wu L."/>
            <person name="Ma J."/>
        </authorList>
    </citation>
    <scope>NUCLEOTIDE SEQUENCE [LARGE SCALE GENOMIC DNA]</scope>
    <source>
        <strain evidence="2">CCUG 53903</strain>
    </source>
</reference>
<name>A0ABW2SHA4_9BURK</name>
<dbReference type="Pfam" id="PF13384">
    <property type="entry name" value="HTH_23"/>
    <property type="match status" value="1"/>
</dbReference>
<protein>
    <submittedName>
        <fullName evidence="1">Helix-turn-helix domain-containing protein</fullName>
    </submittedName>
</protein>
<gene>
    <name evidence="1" type="ORF">ACFQU0_19450</name>
</gene>
<accession>A0ABW2SHA4</accession>
<dbReference type="Proteomes" id="UP001596457">
    <property type="component" value="Unassembled WGS sequence"/>
</dbReference>
<dbReference type="EMBL" id="JBHTBZ010000068">
    <property type="protein sequence ID" value="MFC7462603.1"/>
    <property type="molecule type" value="Genomic_DNA"/>
</dbReference>